<dbReference type="EMBL" id="PSWU01000007">
    <property type="protein sequence ID" value="PPI15350.1"/>
    <property type="molecule type" value="Genomic_DNA"/>
</dbReference>
<dbReference type="GO" id="GO:0016747">
    <property type="term" value="F:acyltransferase activity, transferring groups other than amino-acyl groups"/>
    <property type="evidence" value="ECO:0007669"/>
    <property type="project" value="InterPro"/>
</dbReference>
<dbReference type="GeneID" id="93667082"/>
<reference evidence="2 4" key="1">
    <citation type="submission" date="2015-04" db="EMBL/GenBank/DDBJ databases">
        <title>Draft genome sequence of Rathayibacter toxicus strain FH-142 (AKA 70134 or CS 32), a Western Australian isolate.</title>
        <authorList>
            <consortium name="Consortium for Microbial Forensics and Genomics (microFORGE)"/>
            <person name="Knight B.M."/>
            <person name="Roberts D.P."/>
            <person name="Lin D."/>
            <person name="Hari K."/>
            <person name="Fletcher J."/>
            <person name="Melcher U."/>
            <person name="Blagden T."/>
            <person name="Luster D.G."/>
            <person name="Sechler A.J."/>
            <person name="Schneider W.L."/>
            <person name="Winegar R.A."/>
        </authorList>
    </citation>
    <scope>NUCLEOTIDE SEQUENCE [LARGE SCALE GENOMIC DNA]</scope>
    <source>
        <strain evidence="2 4">FH142</strain>
    </source>
</reference>
<evidence type="ECO:0000259" key="1">
    <source>
        <dbReference type="PROSITE" id="PS51186"/>
    </source>
</evidence>
<evidence type="ECO:0000313" key="4">
    <source>
        <dbReference type="Proteomes" id="UP000052979"/>
    </source>
</evidence>
<dbReference type="RefSeq" id="WP_027691354.1">
    <property type="nucleotide sequence ID" value="NZ_CP010848.1"/>
</dbReference>
<dbReference type="OrthoDB" id="70840at2"/>
<evidence type="ECO:0000313" key="5">
    <source>
        <dbReference type="Proteomes" id="UP000237966"/>
    </source>
</evidence>
<dbReference type="AlphaFoldDB" id="A0A0C5BHE7"/>
<dbReference type="KEGG" id="rtx:TI83_06375"/>
<keyword evidence="3" id="KW-0808">Transferase</keyword>
<proteinExistence type="predicted"/>
<organism evidence="2 4">
    <name type="scientific">Rathayibacter toxicus</name>
    <dbReference type="NCBI Taxonomy" id="145458"/>
    <lineage>
        <taxon>Bacteria</taxon>
        <taxon>Bacillati</taxon>
        <taxon>Actinomycetota</taxon>
        <taxon>Actinomycetes</taxon>
        <taxon>Micrococcales</taxon>
        <taxon>Microbacteriaceae</taxon>
        <taxon>Rathayibacter</taxon>
    </lineage>
</organism>
<evidence type="ECO:0000313" key="2">
    <source>
        <dbReference type="EMBL" id="KKM44505.1"/>
    </source>
</evidence>
<reference evidence="3 5" key="2">
    <citation type="submission" date="2018-02" db="EMBL/GenBank/DDBJ databases">
        <title>Bacteriophage NCPPB3778 and a type I-E CRISPR drive the evolution of the US Biological Select Agent, Rathayibacter toxicus.</title>
        <authorList>
            <person name="Davis E.W.II."/>
            <person name="Tabima J.F."/>
            <person name="Weisberg A.J."/>
            <person name="Lopes L.D."/>
            <person name="Wiseman M.S."/>
            <person name="Wiseman M.S."/>
            <person name="Pupko T."/>
            <person name="Belcher M.S."/>
            <person name="Sechler A.J."/>
            <person name="Tancos M.A."/>
            <person name="Schroeder B.K."/>
            <person name="Murray T.D."/>
            <person name="Luster D.G."/>
            <person name="Schneider W.L."/>
            <person name="Rogers E."/>
            <person name="Andreote F.D."/>
            <person name="Grunwald N.J."/>
            <person name="Putnam M.L."/>
            <person name="Chang J.H."/>
        </authorList>
    </citation>
    <scope>NUCLEOTIDE SEQUENCE [LARGE SCALE GENOMIC DNA]</scope>
    <source>
        <strain evidence="3 5">FH99</strain>
    </source>
</reference>
<dbReference type="EMBL" id="LBFI01000053">
    <property type="protein sequence ID" value="KKM44505.1"/>
    <property type="molecule type" value="Genomic_DNA"/>
</dbReference>
<name>A0A0C5BHE7_9MICO</name>
<dbReference type="Pfam" id="PF00583">
    <property type="entry name" value="Acetyltransf_1"/>
    <property type="match status" value="1"/>
</dbReference>
<dbReference type="InterPro" id="IPR016181">
    <property type="entry name" value="Acyl_CoA_acyltransferase"/>
</dbReference>
<keyword evidence="4" id="KW-1185">Reference proteome</keyword>
<dbReference type="SUPFAM" id="SSF55729">
    <property type="entry name" value="Acyl-CoA N-acyltransferases (Nat)"/>
    <property type="match status" value="1"/>
</dbReference>
<evidence type="ECO:0000313" key="3">
    <source>
        <dbReference type="EMBL" id="PPI15350.1"/>
    </source>
</evidence>
<protein>
    <submittedName>
        <fullName evidence="3">GNAT family N-acetyltransferase</fullName>
    </submittedName>
</protein>
<dbReference type="STRING" id="145458.APU90_00105"/>
<comment type="caution">
    <text evidence="2">The sequence shown here is derived from an EMBL/GenBank/DDBJ whole genome shotgun (WGS) entry which is preliminary data.</text>
</comment>
<dbReference type="Gene3D" id="3.40.630.30">
    <property type="match status" value="1"/>
</dbReference>
<accession>A0A0C5BHE7</accession>
<gene>
    <name evidence="3" type="ORF">C5C51_06155</name>
    <name evidence="2" type="ORF">VT73_08065</name>
</gene>
<feature type="domain" description="N-acetyltransferase" evidence="1">
    <location>
        <begin position="1"/>
        <end position="142"/>
    </location>
</feature>
<dbReference type="Proteomes" id="UP000052979">
    <property type="component" value="Unassembled WGS sequence"/>
</dbReference>
<dbReference type="KEGG" id="rtc:APU90_00105"/>
<sequence length="142" mass="15881">MNIRELGADQSVRAFEAMRELRPAFTEHSFVSQVATQMKAGYRLAAAFDAADRPAVSVVGFRFAENLAWGRHCYIDDLSTMAAARGRGAASLLLGWVAEEARRAGMSQLHLDSGVQVERQDAHRLYFRAGYRISSFHFSRQL</sequence>
<dbReference type="PROSITE" id="PS51186">
    <property type="entry name" value="GNAT"/>
    <property type="match status" value="1"/>
</dbReference>
<dbReference type="PATRIC" id="fig|145458.7.peg.1461"/>
<dbReference type="eggNOG" id="COG0456">
    <property type="taxonomic scope" value="Bacteria"/>
</dbReference>
<dbReference type="Proteomes" id="UP000237966">
    <property type="component" value="Unassembled WGS sequence"/>
</dbReference>
<dbReference type="InterPro" id="IPR000182">
    <property type="entry name" value="GNAT_dom"/>
</dbReference>